<reference evidence="1 2" key="1">
    <citation type="journal article" date="2012" name="J. Bacteriol.">
        <title>Genome sequence of "Candidatus Nitrosopumilus salaria" BD31, an ammonia-oxidizing archaeon from the San Francisco Bay estuary.</title>
        <authorList>
            <person name="Mosier A.C."/>
            <person name="Allen E.E."/>
            <person name="Kim M."/>
            <person name="Ferriera S."/>
            <person name="Francis C.A."/>
        </authorList>
    </citation>
    <scope>NUCLEOTIDE SEQUENCE [LARGE SCALE GENOMIC DNA]</scope>
    <source>
        <strain evidence="1 2">BD31</strain>
    </source>
</reference>
<dbReference type="AlphaFoldDB" id="I3D356"/>
<proteinExistence type="predicted"/>
<dbReference type="Proteomes" id="UP000003423">
    <property type="component" value="Unassembled WGS sequence"/>
</dbReference>
<organism evidence="1 2">
    <name type="scientific">Candidatus Nitrosopumilus salarius BD31</name>
    <dbReference type="NCBI Taxonomy" id="859350"/>
    <lineage>
        <taxon>Archaea</taxon>
        <taxon>Nitrososphaerota</taxon>
        <taxon>Nitrososphaeria</taxon>
        <taxon>Nitrosopumilales</taxon>
        <taxon>Nitrosopumilaceae</taxon>
        <taxon>Nitrosopumilus</taxon>
    </lineage>
</organism>
<sequence>MIIIGISQRKIMIFTEVVTDLQNQLKKDLAQIRFLLKKNPATGYARIVEIGKEVGRKYNIKLIVNFPKEGRIEEFEMYGKRDLSLIVDYDRKRFPIDREIIKQKAKEMLVDVQTEDAYMYENKEGVRVYTKNWKIDILPHSVHIWTEFDQKVTAFCDWLMENAYEMKSGEQSNKLE</sequence>
<keyword evidence="2" id="KW-1185">Reference proteome</keyword>
<dbReference type="EMBL" id="AEXL02000083">
    <property type="protein sequence ID" value="EIJ66149.1"/>
    <property type="molecule type" value="Genomic_DNA"/>
</dbReference>
<accession>I3D356</accession>
<comment type="caution">
    <text evidence="1">The sequence shown here is derived from an EMBL/GenBank/DDBJ whole genome shotgun (WGS) entry which is preliminary data.</text>
</comment>
<dbReference type="PATRIC" id="fig|859350.6.peg.824"/>
<gene>
    <name evidence="1" type="ORF">BD31_I1619</name>
</gene>
<protein>
    <submittedName>
        <fullName evidence="1">Uncharacterized protein</fullName>
    </submittedName>
</protein>
<name>I3D356_9ARCH</name>
<evidence type="ECO:0000313" key="2">
    <source>
        <dbReference type="Proteomes" id="UP000003423"/>
    </source>
</evidence>
<evidence type="ECO:0000313" key="1">
    <source>
        <dbReference type="EMBL" id="EIJ66149.1"/>
    </source>
</evidence>